<gene>
    <name evidence="7" type="ORF">FVE85_3590</name>
</gene>
<dbReference type="Pfam" id="PF02590">
    <property type="entry name" value="SPOUT_MTase"/>
    <property type="match status" value="1"/>
</dbReference>
<accession>A0A5J4YMA3</accession>
<evidence type="ECO:0000256" key="1">
    <source>
        <dbReference type="ARBA" id="ARBA00022603"/>
    </source>
</evidence>
<feature type="domain" description="RING-type" evidence="6">
    <location>
        <begin position="35"/>
        <end position="69"/>
    </location>
</feature>
<dbReference type="PROSITE" id="PS50089">
    <property type="entry name" value="ZF_RING_2"/>
    <property type="match status" value="1"/>
</dbReference>
<keyword evidence="8" id="KW-1185">Reference proteome</keyword>
<evidence type="ECO:0000256" key="3">
    <source>
        <dbReference type="ARBA" id="ARBA00022691"/>
    </source>
</evidence>
<dbReference type="PANTHER" id="PTHR33603:SF1">
    <property type="entry name" value="RIBOSOMAL RNA LARGE SUBUNIT METHYLTRANSFERASE H"/>
    <property type="match status" value="1"/>
</dbReference>
<keyword evidence="3" id="KW-0949">S-adenosyl-L-methionine</keyword>
<dbReference type="Gene3D" id="3.30.40.10">
    <property type="entry name" value="Zinc/RING finger domain, C3HC4 (zinc finger)"/>
    <property type="match status" value="1"/>
</dbReference>
<dbReference type="CDD" id="cd18081">
    <property type="entry name" value="RlmH-like"/>
    <property type="match status" value="1"/>
</dbReference>
<dbReference type="GO" id="GO:0008168">
    <property type="term" value="F:methyltransferase activity"/>
    <property type="evidence" value="ECO:0007669"/>
    <property type="project" value="UniProtKB-KW"/>
</dbReference>
<keyword evidence="2 7" id="KW-0808">Transferase</keyword>
<dbReference type="EMBL" id="VRMN01000010">
    <property type="protein sequence ID" value="KAA8492152.1"/>
    <property type="molecule type" value="Genomic_DNA"/>
</dbReference>
<evidence type="ECO:0000256" key="5">
    <source>
        <dbReference type="PROSITE-ProRule" id="PRU00175"/>
    </source>
</evidence>
<evidence type="ECO:0000313" key="7">
    <source>
        <dbReference type="EMBL" id="KAA8492152.1"/>
    </source>
</evidence>
<reference evidence="8" key="1">
    <citation type="journal article" date="2019" name="Nat. Commun.">
        <title>Expansion of phycobilisome linker gene families in mesophilic red algae.</title>
        <authorList>
            <person name="Lee J."/>
            <person name="Kim D."/>
            <person name="Bhattacharya D."/>
            <person name="Yoon H.S."/>
        </authorList>
    </citation>
    <scope>NUCLEOTIDE SEQUENCE [LARGE SCALE GENOMIC DNA]</scope>
    <source>
        <strain evidence="8">CCMP 1328</strain>
    </source>
</reference>
<keyword evidence="1 7" id="KW-0489">Methyltransferase</keyword>
<dbReference type="InterPro" id="IPR029026">
    <property type="entry name" value="tRNA_m1G_MTases_N"/>
</dbReference>
<dbReference type="GO" id="GO:0006364">
    <property type="term" value="P:rRNA processing"/>
    <property type="evidence" value="ECO:0007669"/>
    <property type="project" value="InterPro"/>
</dbReference>
<evidence type="ECO:0000313" key="8">
    <source>
        <dbReference type="Proteomes" id="UP000324585"/>
    </source>
</evidence>
<dbReference type="InterPro" id="IPR013083">
    <property type="entry name" value="Znf_RING/FYVE/PHD"/>
</dbReference>
<comment type="similarity">
    <text evidence="4">Belongs to the RNA methyltransferase RlmH family.</text>
</comment>
<dbReference type="Gene3D" id="3.40.1280.10">
    <property type="match status" value="1"/>
</dbReference>
<keyword evidence="5" id="KW-0862">Zinc</keyword>
<dbReference type="InterPro" id="IPR003742">
    <property type="entry name" value="RlmH-like"/>
</dbReference>
<dbReference type="GO" id="GO:0008270">
    <property type="term" value="F:zinc ion binding"/>
    <property type="evidence" value="ECO:0007669"/>
    <property type="project" value="UniProtKB-KW"/>
</dbReference>
<dbReference type="OrthoDB" id="429744at2759"/>
<sequence>MITALATKRAMARKDAQAQCPLGFGGGTQSSVYECPLCKTMLFDASRVTPCGCTFCHMCAERLRDCLRCGADVHGVERDTALNAQVETTVEAHVRGMEPVAAVQYLLQAAARHEKLGKNYAAACVRYARACVVLEEQEQSVRPWLEAVVAEFKCAELSCMARYHPEWTSGRAPSSVWRDAMRRFERVLHMLDSLMVDGETNDTMTEYRVLLCTTWALCVWENVRPEGESMAISSETDIDSVPDSDPHQPVPCCERVVELMASAMGHAAALQKNGLSLQVSSALNLVIVLTATLKNANGNDTFDLSTAMANVAFSAVLGRTLSGSFCRRASCFCAHVTASSRTTSHGGVRCLVHVSVLTVGKKSAKEAWAEVPVAEHATRMRGSNAVDLKADYIKDNETLVARLDGDKQRGYVVALDECGDAPGSSAQFAELFYKWAELGNSHITFVIGGADGLPYVIKQDAAAPRTKRKYVQHFLSLSELTFTHKMARALICEQIYRATEIRKGSGYNK</sequence>
<dbReference type="SUPFAM" id="SSF57850">
    <property type="entry name" value="RING/U-box"/>
    <property type="match status" value="1"/>
</dbReference>
<keyword evidence="5" id="KW-0479">Metal-binding</keyword>
<evidence type="ECO:0000256" key="2">
    <source>
        <dbReference type="ARBA" id="ARBA00022679"/>
    </source>
</evidence>
<name>A0A5J4YMA3_PORPP</name>
<dbReference type="HAMAP" id="MF_00658">
    <property type="entry name" value="23SrRNA_methyltr_H"/>
    <property type="match status" value="1"/>
</dbReference>
<dbReference type="SUPFAM" id="SSF75217">
    <property type="entry name" value="alpha/beta knot"/>
    <property type="match status" value="1"/>
</dbReference>
<dbReference type="GO" id="GO:0032259">
    <property type="term" value="P:methylation"/>
    <property type="evidence" value="ECO:0007669"/>
    <property type="project" value="UniProtKB-KW"/>
</dbReference>
<comment type="caution">
    <text evidence="7">The sequence shown here is derived from an EMBL/GenBank/DDBJ whole genome shotgun (WGS) entry which is preliminary data.</text>
</comment>
<evidence type="ECO:0000256" key="4">
    <source>
        <dbReference type="ARBA" id="ARBA00038303"/>
    </source>
</evidence>
<dbReference type="InterPro" id="IPR029028">
    <property type="entry name" value="Alpha/beta_knot_MTases"/>
</dbReference>
<dbReference type="AlphaFoldDB" id="A0A5J4YMA3"/>
<dbReference type="PANTHER" id="PTHR33603">
    <property type="entry name" value="METHYLTRANSFERASE"/>
    <property type="match status" value="1"/>
</dbReference>
<dbReference type="InterPro" id="IPR001841">
    <property type="entry name" value="Znf_RING"/>
</dbReference>
<protein>
    <submittedName>
        <fullName evidence="7">Ribosomal RNA large subunit methyltransferase H</fullName>
    </submittedName>
</protein>
<dbReference type="Proteomes" id="UP000324585">
    <property type="component" value="Unassembled WGS sequence"/>
</dbReference>
<proteinExistence type="inferred from homology"/>
<organism evidence="7 8">
    <name type="scientific">Porphyridium purpureum</name>
    <name type="common">Red alga</name>
    <name type="synonym">Porphyridium cruentum</name>
    <dbReference type="NCBI Taxonomy" id="35688"/>
    <lineage>
        <taxon>Eukaryota</taxon>
        <taxon>Rhodophyta</taxon>
        <taxon>Bangiophyceae</taxon>
        <taxon>Porphyridiales</taxon>
        <taxon>Porphyridiaceae</taxon>
        <taxon>Porphyridium</taxon>
    </lineage>
</organism>
<evidence type="ECO:0000259" key="6">
    <source>
        <dbReference type="PROSITE" id="PS50089"/>
    </source>
</evidence>
<keyword evidence="5" id="KW-0863">Zinc-finger</keyword>